<feature type="domain" description="HNH nuclease" evidence="2">
    <location>
        <begin position="201"/>
        <end position="266"/>
    </location>
</feature>
<evidence type="ECO:0000313" key="3">
    <source>
        <dbReference type="EMBL" id="KAJ3836211.1"/>
    </source>
</evidence>
<dbReference type="Proteomes" id="UP001163846">
    <property type="component" value="Unassembled WGS sequence"/>
</dbReference>
<name>A0AA38P522_9AGAR</name>
<organism evidence="3 4">
    <name type="scientific">Lentinula raphanica</name>
    <dbReference type="NCBI Taxonomy" id="153919"/>
    <lineage>
        <taxon>Eukaryota</taxon>
        <taxon>Fungi</taxon>
        <taxon>Dikarya</taxon>
        <taxon>Basidiomycota</taxon>
        <taxon>Agaricomycotina</taxon>
        <taxon>Agaricomycetes</taxon>
        <taxon>Agaricomycetidae</taxon>
        <taxon>Agaricales</taxon>
        <taxon>Marasmiineae</taxon>
        <taxon>Omphalotaceae</taxon>
        <taxon>Lentinula</taxon>
    </lineage>
</organism>
<feature type="region of interest" description="Disordered" evidence="1">
    <location>
        <begin position="1"/>
        <end position="35"/>
    </location>
</feature>
<proteinExistence type="predicted"/>
<protein>
    <recommendedName>
        <fullName evidence="2">HNH nuclease domain-containing protein</fullName>
    </recommendedName>
</protein>
<evidence type="ECO:0000313" key="4">
    <source>
        <dbReference type="Proteomes" id="UP001163846"/>
    </source>
</evidence>
<reference evidence="3" key="1">
    <citation type="submission" date="2022-08" db="EMBL/GenBank/DDBJ databases">
        <authorList>
            <consortium name="DOE Joint Genome Institute"/>
            <person name="Min B."/>
            <person name="Riley R."/>
            <person name="Sierra-Patev S."/>
            <person name="Naranjo-Ortiz M."/>
            <person name="Looney B."/>
            <person name="Konkel Z."/>
            <person name="Slot J.C."/>
            <person name="Sakamoto Y."/>
            <person name="Steenwyk J.L."/>
            <person name="Rokas A."/>
            <person name="Carro J."/>
            <person name="Camarero S."/>
            <person name="Ferreira P."/>
            <person name="Molpeceres G."/>
            <person name="Ruiz-Duenas F.J."/>
            <person name="Serrano A."/>
            <person name="Henrissat B."/>
            <person name="Drula E."/>
            <person name="Hughes K.W."/>
            <person name="Mata J.L."/>
            <person name="Ishikawa N.K."/>
            <person name="Vargas-Isla R."/>
            <person name="Ushijima S."/>
            <person name="Smith C.A."/>
            <person name="Ahrendt S."/>
            <person name="Andreopoulos W."/>
            <person name="He G."/>
            <person name="Labutti K."/>
            <person name="Lipzen A."/>
            <person name="Ng V."/>
            <person name="Sandor L."/>
            <person name="Barry K."/>
            <person name="Martinez A.T."/>
            <person name="Xiao Y."/>
            <person name="Gibbons J.G."/>
            <person name="Terashima K."/>
            <person name="Hibbett D.S."/>
            <person name="Grigoriev I.V."/>
        </authorList>
    </citation>
    <scope>NUCLEOTIDE SEQUENCE</scope>
    <source>
        <strain evidence="3">TFB9207</strain>
    </source>
</reference>
<keyword evidence="4" id="KW-1185">Reference proteome</keyword>
<dbReference type="InterPro" id="IPR003615">
    <property type="entry name" value="HNH_nuc"/>
</dbReference>
<gene>
    <name evidence="3" type="ORF">F5878DRAFT_565990</name>
</gene>
<comment type="caution">
    <text evidence="3">The sequence shown here is derived from an EMBL/GenBank/DDBJ whole genome shotgun (WGS) entry which is preliminary data.</text>
</comment>
<dbReference type="Pfam" id="PF13391">
    <property type="entry name" value="HNH_2"/>
    <property type="match status" value="1"/>
</dbReference>
<dbReference type="EMBL" id="MU806340">
    <property type="protein sequence ID" value="KAJ3836211.1"/>
    <property type="molecule type" value="Genomic_DNA"/>
</dbReference>
<evidence type="ECO:0000256" key="1">
    <source>
        <dbReference type="SAM" id="MobiDB-lite"/>
    </source>
</evidence>
<accession>A0AA38P522</accession>
<sequence length="350" mass="40271">MDSQHFYYPNEQGARQRPLKPGNYANKQGARRRPLKPGRHDWLYLRIRTEHIGVYPSPPMSGFAASADMGVAEAYVATRRDPNTTPNPVTYLLQGTLEDFLRFSCSENAQWLLTIAHDLCDPAARRGSLWIMNDQYQTMEYVQPTSPLRAAIYEYRVVESTTTVVLRITKRVPSHIRSFSRSIGYGRAMRNSILGRDGSTCWITQTDGPVNNSHICPLRVGDAQARYIYQIFNNMADPPATIYSPQFGILLNSSINHWFDQHFIGFRWIGNNQYQIHNFYNPEVTMPYGNGQWPRDREMEPPFINGWVITPPNPTSPDNPPPGLFRWHYLQCVLKRFRAAGYDRIAHIAM</sequence>
<dbReference type="AlphaFoldDB" id="A0AA38P522"/>
<evidence type="ECO:0000259" key="2">
    <source>
        <dbReference type="Pfam" id="PF13391"/>
    </source>
</evidence>